<feature type="region of interest" description="Disordered" evidence="6">
    <location>
        <begin position="393"/>
        <end position="454"/>
    </location>
</feature>
<comment type="caution">
    <text evidence="9">The sequence shown here is derived from an EMBL/GenBank/DDBJ whole genome shotgun (WGS) entry which is preliminary data.</text>
</comment>
<dbReference type="PANTHER" id="PTHR33048">
    <property type="entry name" value="PTH11-LIKE INTEGRAL MEMBRANE PROTEIN (AFU_ORTHOLOGUE AFUA_5G11245)"/>
    <property type="match status" value="1"/>
</dbReference>
<feature type="transmembrane region" description="Helical" evidence="7">
    <location>
        <begin position="106"/>
        <end position="131"/>
    </location>
</feature>
<feature type="transmembrane region" description="Helical" evidence="7">
    <location>
        <begin position="65"/>
        <end position="86"/>
    </location>
</feature>
<feature type="domain" description="Rhodopsin" evidence="8">
    <location>
        <begin position="50"/>
        <end position="290"/>
    </location>
</feature>
<feature type="transmembrane region" description="Helical" evidence="7">
    <location>
        <begin position="224"/>
        <end position="244"/>
    </location>
</feature>
<feature type="region of interest" description="Disordered" evidence="6">
    <location>
        <begin position="331"/>
        <end position="358"/>
    </location>
</feature>
<feature type="transmembrane region" description="Helical" evidence="7">
    <location>
        <begin position="264"/>
        <end position="288"/>
    </location>
</feature>
<evidence type="ECO:0000259" key="8">
    <source>
        <dbReference type="Pfam" id="PF20684"/>
    </source>
</evidence>
<accession>A0ABR3VGF1</accession>
<feature type="transmembrane region" description="Helical" evidence="7">
    <location>
        <begin position="195"/>
        <end position="212"/>
    </location>
</feature>
<keyword evidence="3 7" id="KW-1133">Transmembrane helix</keyword>
<organism evidence="9 10">
    <name type="scientific">Humicola insolens</name>
    <name type="common">Soft-rot fungus</name>
    <dbReference type="NCBI Taxonomy" id="85995"/>
    <lineage>
        <taxon>Eukaryota</taxon>
        <taxon>Fungi</taxon>
        <taxon>Dikarya</taxon>
        <taxon>Ascomycota</taxon>
        <taxon>Pezizomycotina</taxon>
        <taxon>Sordariomycetes</taxon>
        <taxon>Sordariomycetidae</taxon>
        <taxon>Sordariales</taxon>
        <taxon>Chaetomiaceae</taxon>
        <taxon>Mycothermus</taxon>
    </lineage>
</organism>
<feature type="transmembrane region" description="Helical" evidence="7">
    <location>
        <begin position="28"/>
        <end position="53"/>
    </location>
</feature>
<gene>
    <name evidence="9" type="ORF">VTJ49DRAFT_7727</name>
</gene>
<comment type="similarity">
    <text evidence="5">Belongs to the SAT4 family.</text>
</comment>
<keyword evidence="2 7" id="KW-0812">Transmembrane</keyword>
<feature type="transmembrane region" description="Helical" evidence="7">
    <location>
        <begin position="143"/>
        <end position="166"/>
    </location>
</feature>
<proteinExistence type="inferred from homology"/>
<dbReference type="Proteomes" id="UP001583172">
    <property type="component" value="Unassembled WGS sequence"/>
</dbReference>
<evidence type="ECO:0000256" key="7">
    <source>
        <dbReference type="SAM" id="Phobius"/>
    </source>
</evidence>
<protein>
    <recommendedName>
        <fullName evidence="8">Rhodopsin domain-containing protein</fullName>
    </recommendedName>
</protein>
<evidence type="ECO:0000256" key="6">
    <source>
        <dbReference type="SAM" id="MobiDB-lite"/>
    </source>
</evidence>
<dbReference type="PANTHER" id="PTHR33048:SF55">
    <property type="entry name" value="INTEGRAL MEMBRANE PROTEIN"/>
    <property type="match status" value="1"/>
</dbReference>
<evidence type="ECO:0000313" key="10">
    <source>
        <dbReference type="Proteomes" id="UP001583172"/>
    </source>
</evidence>
<name>A0ABR3VGF1_HUMIN</name>
<dbReference type="EMBL" id="JAZGSY010000099">
    <property type="protein sequence ID" value="KAL1840772.1"/>
    <property type="molecule type" value="Genomic_DNA"/>
</dbReference>
<evidence type="ECO:0000256" key="2">
    <source>
        <dbReference type="ARBA" id="ARBA00022692"/>
    </source>
</evidence>
<evidence type="ECO:0000256" key="1">
    <source>
        <dbReference type="ARBA" id="ARBA00004141"/>
    </source>
</evidence>
<evidence type="ECO:0000256" key="5">
    <source>
        <dbReference type="ARBA" id="ARBA00038359"/>
    </source>
</evidence>
<evidence type="ECO:0000313" key="9">
    <source>
        <dbReference type="EMBL" id="KAL1840772.1"/>
    </source>
</evidence>
<evidence type="ECO:0000256" key="3">
    <source>
        <dbReference type="ARBA" id="ARBA00022989"/>
    </source>
</evidence>
<feature type="compositionally biased region" description="Basic and acidic residues" evidence="6">
    <location>
        <begin position="393"/>
        <end position="405"/>
    </location>
</feature>
<dbReference type="InterPro" id="IPR049326">
    <property type="entry name" value="Rhodopsin_dom_fungi"/>
</dbReference>
<evidence type="ECO:0000256" key="4">
    <source>
        <dbReference type="ARBA" id="ARBA00023136"/>
    </source>
</evidence>
<dbReference type="InterPro" id="IPR052337">
    <property type="entry name" value="SAT4-like"/>
</dbReference>
<reference evidence="9 10" key="1">
    <citation type="journal article" date="2024" name="Commun. Biol.">
        <title>Comparative genomic analysis of thermophilic fungi reveals convergent evolutionary adaptations and gene losses.</title>
        <authorList>
            <person name="Steindorff A.S."/>
            <person name="Aguilar-Pontes M.V."/>
            <person name="Robinson A.J."/>
            <person name="Andreopoulos B."/>
            <person name="LaButti K."/>
            <person name="Kuo A."/>
            <person name="Mondo S."/>
            <person name="Riley R."/>
            <person name="Otillar R."/>
            <person name="Haridas S."/>
            <person name="Lipzen A."/>
            <person name="Grimwood J."/>
            <person name="Schmutz J."/>
            <person name="Clum A."/>
            <person name="Reid I.D."/>
            <person name="Moisan M.C."/>
            <person name="Butler G."/>
            <person name="Nguyen T.T.M."/>
            <person name="Dewar K."/>
            <person name="Conant G."/>
            <person name="Drula E."/>
            <person name="Henrissat B."/>
            <person name="Hansel C."/>
            <person name="Singer S."/>
            <person name="Hutchinson M.I."/>
            <person name="de Vries R.P."/>
            <person name="Natvig D.O."/>
            <person name="Powell A.J."/>
            <person name="Tsang A."/>
            <person name="Grigoriev I.V."/>
        </authorList>
    </citation>
    <scope>NUCLEOTIDE SEQUENCE [LARGE SCALE GENOMIC DNA]</scope>
    <source>
        <strain evidence="9 10">CBS 620.91</strain>
    </source>
</reference>
<comment type="subcellular location">
    <subcellularLocation>
        <location evidence="1">Membrane</location>
        <topology evidence="1">Multi-pass membrane protein</topology>
    </subcellularLocation>
</comment>
<sequence length="454" mass="49424">MASADGTFIPAAPPPEGVTPNFENPEWIGYRLIIVAVVFPVLASCFLVPRLWSAAFIIKRWHPDDYLICVGYAFALINSIVCIIQSTKGMGYHIWDLEFSTFQFVMKLGMIAGAGSYNLCTLFVKLSILSFYLRFSIDRAFRIAVYIVMFITVGYTLPNAFLFLWICRPMQYYWDWTIPNGTCINQNAVFDSANILNMVTDFMILLLPIWMLRPMRAPLVKKIGIALILMAGGFVCAISLMRTVTAILGHDKAEADLTWQYPVNLIWCLVEMYIGIVCACLPCLKAFVRRFFPNSFLFSPGFNQRATSSLRFPFSVNLDSVVAGRAAAPAGAGGDATPASVEAVMPSPPEKAAEKGGRGQYGAALAAAAAGSDGAAAEAHSGSGRRGWWQLRKGRESAGDGRQIEKSQSQVGMTEKLPSVSDVDLERGQSSGSLGELSVGNGMPVETASVPRKG</sequence>
<keyword evidence="10" id="KW-1185">Reference proteome</keyword>
<dbReference type="Pfam" id="PF20684">
    <property type="entry name" value="Fung_rhodopsin"/>
    <property type="match status" value="1"/>
</dbReference>
<keyword evidence="4 7" id="KW-0472">Membrane</keyword>